<feature type="non-terminal residue" evidence="1">
    <location>
        <position position="1"/>
    </location>
</feature>
<proteinExistence type="predicted"/>
<name>A0A9N9ISV0_9GLOM</name>
<dbReference type="SUPFAM" id="SSF56235">
    <property type="entry name" value="N-terminal nucleophile aminohydrolases (Ntn hydrolases)"/>
    <property type="match status" value="1"/>
</dbReference>
<dbReference type="AlphaFoldDB" id="A0A9N9ISV0"/>
<dbReference type="Gene3D" id="3.60.20.10">
    <property type="entry name" value="Glutamine Phosphoribosylpyrophosphate, subunit 1, domain 1"/>
    <property type="match status" value="1"/>
</dbReference>
<accession>A0A9N9ISV0</accession>
<sequence length="47" mass="5076">MDPTAIHRESFTSTPVAHQFYPYADNGGSSLAIAGEDFCVLASDTRQ</sequence>
<comment type="caution">
    <text evidence="1">The sequence shown here is derived from an EMBL/GenBank/DDBJ whole genome shotgun (WGS) entry which is preliminary data.</text>
</comment>
<reference evidence="1" key="1">
    <citation type="submission" date="2021-06" db="EMBL/GenBank/DDBJ databases">
        <authorList>
            <person name="Kallberg Y."/>
            <person name="Tangrot J."/>
            <person name="Rosling A."/>
        </authorList>
    </citation>
    <scope>NUCLEOTIDE SEQUENCE</scope>
    <source>
        <strain evidence="1">CL551</strain>
    </source>
</reference>
<gene>
    <name evidence="1" type="ORF">AMORRO_LOCUS15116</name>
</gene>
<keyword evidence="2" id="KW-1185">Reference proteome</keyword>
<protein>
    <submittedName>
        <fullName evidence="1">17612_t:CDS:1</fullName>
    </submittedName>
</protein>
<evidence type="ECO:0000313" key="1">
    <source>
        <dbReference type="EMBL" id="CAG8747100.1"/>
    </source>
</evidence>
<dbReference type="Proteomes" id="UP000789342">
    <property type="component" value="Unassembled WGS sequence"/>
</dbReference>
<dbReference type="EMBL" id="CAJVPV010033492">
    <property type="protein sequence ID" value="CAG8747100.1"/>
    <property type="molecule type" value="Genomic_DNA"/>
</dbReference>
<evidence type="ECO:0000313" key="2">
    <source>
        <dbReference type="Proteomes" id="UP000789342"/>
    </source>
</evidence>
<dbReference type="OrthoDB" id="268479at2759"/>
<organism evidence="1 2">
    <name type="scientific">Acaulospora morrowiae</name>
    <dbReference type="NCBI Taxonomy" id="94023"/>
    <lineage>
        <taxon>Eukaryota</taxon>
        <taxon>Fungi</taxon>
        <taxon>Fungi incertae sedis</taxon>
        <taxon>Mucoromycota</taxon>
        <taxon>Glomeromycotina</taxon>
        <taxon>Glomeromycetes</taxon>
        <taxon>Diversisporales</taxon>
        <taxon>Acaulosporaceae</taxon>
        <taxon>Acaulospora</taxon>
    </lineage>
</organism>
<dbReference type="InterPro" id="IPR029055">
    <property type="entry name" value="Ntn_hydrolases_N"/>
</dbReference>